<dbReference type="InterPro" id="IPR049254">
    <property type="entry name" value="Phage_tail_terminator"/>
</dbReference>
<dbReference type="Proteomes" id="UP000767392">
    <property type="component" value="Unassembled WGS sequence"/>
</dbReference>
<dbReference type="EMBL" id="QUAM01000008">
    <property type="protein sequence ID" value="TPR12395.1"/>
    <property type="molecule type" value="Genomic_DNA"/>
</dbReference>
<protein>
    <submittedName>
        <fullName evidence="1">Uncharacterized protein</fullName>
    </submittedName>
</protein>
<comment type="caution">
    <text evidence="1">The sequence shown here is derived from an EMBL/GenBank/DDBJ whole genome shotgun (WGS) entry which is preliminary data.</text>
</comment>
<evidence type="ECO:0000313" key="2">
    <source>
        <dbReference type="Proteomes" id="UP000767392"/>
    </source>
</evidence>
<reference evidence="1 2" key="1">
    <citation type="submission" date="2018-08" db="EMBL/GenBank/DDBJ databases">
        <title>Comparative genomics of wild bee and flower associated Lactobacillus reveals potential adaptation to the bee host.</title>
        <authorList>
            <person name="Vuong H.Q."/>
            <person name="Mcfrederick Q.S."/>
        </authorList>
    </citation>
    <scope>NUCLEOTIDE SEQUENCE [LARGE SCALE GENOMIC DNA]</scope>
    <source>
        <strain evidence="1 2">HV_04</strain>
    </source>
</reference>
<name>A0ABY2YR89_9LACO</name>
<gene>
    <name evidence="1" type="ORF">DY048_07540</name>
</gene>
<organism evidence="1 2">
    <name type="scientific">Apilactobacillus timberlakei</name>
    <dbReference type="NCBI Taxonomy" id="2008380"/>
    <lineage>
        <taxon>Bacteria</taxon>
        <taxon>Bacillati</taxon>
        <taxon>Bacillota</taxon>
        <taxon>Bacilli</taxon>
        <taxon>Lactobacillales</taxon>
        <taxon>Lactobacillaceae</taxon>
        <taxon>Apilactobacillus</taxon>
    </lineage>
</organism>
<keyword evidence="2" id="KW-1185">Reference proteome</keyword>
<evidence type="ECO:0000313" key="1">
    <source>
        <dbReference type="EMBL" id="TPR12395.1"/>
    </source>
</evidence>
<proteinExistence type="predicted"/>
<sequence>MKAGFEEPAFFVPSSSIKSKPLLNKVYNIVYSCQVIYFPRPNHVNDDIESTELDLTFNFLDLQDYTVHNREFTKSDDALVFTFDIYGWVNPNKEGTKMKNLAN</sequence>
<dbReference type="Pfam" id="PF20765">
    <property type="entry name" value="Phage_tail_terminator_8"/>
    <property type="match status" value="1"/>
</dbReference>
<accession>A0ABY2YR89</accession>